<dbReference type="InterPro" id="IPR036182">
    <property type="entry name" value="PCuAC_sf"/>
</dbReference>
<dbReference type="PANTHER" id="PTHR36302">
    <property type="entry name" value="BLR7088 PROTEIN"/>
    <property type="match status" value="1"/>
</dbReference>
<dbReference type="PANTHER" id="PTHR36302:SF1">
    <property type="entry name" value="COPPER CHAPERONE PCU(A)C"/>
    <property type="match status" value="1"/>
</dbReference>
<dbReference type="Proteomes" id="UP000094936">
    <property type="component" value="Unassembled WGS sequence"/>
</dbReference>
<keyword evidence="3" id="KW-1185">Reference proteome</keyword>
<dbReference type="PROSITE" id="PS51257">
    <property type="entry name" value="PROKAR_LIPOPROTEIN"/>
    <property type="match status" value="1"/>
</dbReference>
<dbReference type="Pfam" id="PF04314">
    <property type="entry name" value="PCuAC"/>
    <property type="match status" value="1"/>
</dbReference>
<dbReference type="InterPro" id="IPR007410">
    <property type="entry name" value="LpqE-like"/>
</dbReference>
<protein>
    <submittedName>
        <fullName evidence="2">Transporter</fullName>
    </submittedName>
</protein>
<sequence>MKKTSLCLALMLSCFHPLAIACSDHHSETQEPLNYSEVQNVSDVLTIEGARAKATIPGVKVSSGYMKIINKSDKAIRLTSATTSVADHTEFHRMFMRDSRMAMRKLDALEVPANGSIELNHQGYHLMFMGVQNAFEPGQVIKVTMTEDNGQTHDVLLTVTPIKKH</sequence>
<evidence type="ECO:0000313" key="3">
    <source>
        <dbReference type="Proteomes" id="UP000094936"/>
    </source>
</evidence>
<evidence type="ECO:0000256" key="1">
    <source>
        <dbReference type="SAM" id="SignalP"/>
    </source>
</evidence>
<organism evidence="2 3">
    <name type="scientific">Veronia pacifica</name>
    <dbReference type="NCBI Taxonomy" id="1080227"/>
    <lineage>
        <taxon>Bacteria</taxon>
        <taxon>Pseudomonadati</taxon>
        <taxon>Pseudomonadota</taxon>
        <taxon>Gammaproteobacteria</taxon>
        <taxon>Vibrionales</taxon>
        <taxon>Vibrionaceae</taxon>
        <taxon>Veronia</taxon>
    </lineage>
</organism>
<dbReference type="Gene3D" id="2.60.40.1890">
    <property type="entry name" value="PCu(A)C copper chaperone"/>
    <property type="match status" value="1"/>
</dbReference>
<feature type="chain" id="PRO_5008673337" evidence="1">
    <location>
        <begin position="22"/>
        <end position="165"/>
    </location>
</feature>
<dbReference type="InterPro" id="IPR058248">
    <property type="entry name" value="Lxx211020-like"/>
</dbReference>
<gene>
    <name evidence="2" type="ORF">A8L45_02845</name>
</gene>
<keyword evidence="1" id="KW-0732">Signal</keyword>
<dbReference type="SUPFAM" id="SSF110087">
    <property type="entry name" value="DR1885-like metal-binding protein"/>
    <property type="match status" value="1"/>
</dbReference>
<feature type="signal peptide" evidence="1">
    <location>
        <begin position="1"/>
        <end position="21"/>
    </location>
</feature>
<reference evidence="2 3" key="1">
    <citation type="submission" date="2016-05" db="EMBL/GenBank/DDBJ databases">
        <title>Genomic Taxonomy of the Vibrionaceae.</title>
        <authorList>
            <person name="Gomez-Gil B."/>
            <person name="Enciso-Ibarra J."/>
        </authorList>
    </citation>
    <scope>NUCLEOTIDE SEQUENCE [LARGE SCALE GENOMIC DNA]</scope>
    <source>
        <strain evidence="2 3">CAIM 1920</strain>
    </source>
</reference>
<accession>A0A1C3EQR4</accession>
<dbReference type="EMBL" id="LYBM01000003">
    <property type="protein sequence ID" value="ODA35580.1"/>
    <property type="molecule type" value="Genomic_DNA"/>
</dbReference>
<dbReference type="RefSeq" id="WP_068899039.1">
    <property type="nucleotide sequence ID" value="NZ_JBHUIF010000020.1"/>
</dbReference>
<proteinExistence type="predicted"/>
<comment type="caution">
    <text evidence="2">The sequence shown here is derived from an EMBL/GenBank/DDBJ whole genome shotgun (WGS) entry which is preliminary data.</text>
</comment>
<dbReference type="STRING" id="1080227.A8L45_02845"/>
<dbReference type="AlphaFoldDB" id="A0A1C3EQR4"/>
<evidence type="ECO:0000313" key="2">
    <source>
        <dbReference type="EMBL" id="ODA35580.1"/>
    </source>
</evidence>
<dbReference type="OrthoDB" id="9796962at2"/>
<name>A0A1C3EQR4_9GAMM</name>